<keyword evidence="7" id="KW-1185">Reference proteome</keyword>
<keyword evidence="4" id="KW-0175">Coiled coil</keyword>
<feature type="repeat" description="TPR" evidence="3">
    <location>
        <begin position="162"/>
        <end position="195"/>
    </location>
</feature>
<keyword evidence="2 3" id="KW-0802">TPR repeat</keyword>
<dbReference type="SUPFAM" id="SSF56317">
    <property type="entry name" value="Carbon-nitrogen hydrolase"/>
    <property type="match status" value="1"/>
</dbReference>
<feature type="repeat" description="TPR" evidence="3">
    <location>
        <begin position="302"/>
        <end position="335"/>
    </location>
</feature>
<reference evidence="6 7" key="1">
    <citation type="submission" date="2014-07" db="EMBL/GenBank/DDBJ databases">
        <title>Methanogenic archaea and the global carbon cycle.</title>
        <authorList>
            <person name="Henriksen J.R."/>
            <person name="Luke J."/>
            <person name="Reinhart S."/>
            <person name="Benedict M.N."/>
            <person name="Youngblut N.D."/>
            <person name="Metcalf M.E."/>
            <person name="Whitaker R.J."/>
            <person name="Metcalf W.W."/>
        </authorList>
    </citation>
    <scope>NUCLEOTIDE SEQUENCE [LARGE SCALE GENOMIC DNA]</scope>
    <source>
        <strain evidence="6 7">Z-761</strain>
    </source>
</reference>
<dbReference type="PROSITE" id="PS50263">
    <property type="entry name" value="CN_HYDROLASE"/>
    <property type="match status" value="1"/>
</dbReference>
<dbReference type="Pfam" id="PF13424">
    <property type="entry name" value="TPR_12"/>
    <property type="match status" value="1"/>
</dbReference>
<dbReference type="InterPro" id="IPR019734">
    <property type="entry name" value="TPR_rpt"/>
</dbReference>
<dbReference type="Gene3D" id="3.60.110.10">
    <property type="entry name" value="Carbon-nitrogen hydrolase"/>
    <property type="match status" value="1"/>
</dbReference>
<dbReference type="EMBL" id="CP009520">
    <property type="protein sequence ID" value="AKB44570.1"/>
    <property type="molecule type" value="Genomic_DNA"/>
</dbReference>
<evidence type="ECO:0000256" key="2">
    <source>
        <dbReference type="ARBA" id="ARBA00022803"/>
    </source>
</evidence>
<name>A0A0E3Q516_9EURY</name>
<dbReference type="Gene3D" id="1.25.40.10">
    <property type="entry name" value="Tetratricopeptide repeat domain"/>
    <property type="match status" value="2"/>
</dbReference>
<feature type="coiled-coil region" evidence="4">
    <location>
        <begin position="18"/>
        <end position="45"/>
    </location>
</feature>
<dbReference type="KEGG" id="mvc:MSVAZ_2301"/>
<evidence type="ECO:0000313" key="6">
    <source>
        <dbReference type="EMBL" id="AKB44570.1"/>
    </source>
</evidence>
<dbReference type="InterPro" id="IPR003010">
    <property type="entry name" value="C-N_Hydrolase"/>
</dbReference>
<organism evidence="6 7">
    <name type="scientific">Methanosarcina vacuolata Z-761</name>
    <dbReference type="NCBI Taxonomy" id="1434123"/>
    <lineage>
        <taxon>Archaea</taxon>
        <taxon>Methanobacteriati</taxon>
        <taxon>Methanobacteriota</taxon>
        <taxon>Stenosarchaea group</taxon>
        <taxon>Methanomicrobia</taxon>
        <taxon>Methanosarcinales</taxon>
        <taxon>Methanosarcinaceae</taxon>
        <taxon>Methanosarcina</taxon>
    </lineage>
</organism>
<dbReference type="RefSeq" id="WP_084626137.1">
    <property type="nucleotide sequence ID" value="NZ_CP009520.1"/>
</dbReference>
<proteinExistence type="predicted"/>
<evidence type="ECO:0000313" key="7">
    <source>
        <dbReference type="Proteomes" id="UP000033096"/>
    </source>
</evidence>
<dbReference type="Pfam" id="PF13374">
    <property type="entry name" value="TPR_10"/>
    <property type="match status" value="3"/>
</dbReference>
<dbReference type="PANTHER" id="PTHR45641:SF19">
    <property type="entry name" value="NEPHROCYSTIN-3"/>
    <property type="match status" value="1"/>
</dbReference>
<dbReference type="SMART" id="SM00028">
    <property type="entry name" value="TPR"/>
    <property type="match status" value="8"/>
</dbReference>
<keyword evidence="1" id="KW-0677">Repeat</keyword>
<evidence type="ECO:0000259" key="5">
    <source>
        <dbReference type="PROSITE" id="PS50263"/>
    </source>
</evidence>
<accession>A0A0E3Q516</accession>
<evidence type="ECO:0000256" key="1">
    <source>
        <dbReference type="ARBA" id="ARBA00022737"/>
    </source>
</evidence>
<dbReference type="GeneID" id="25419051"/>
<protein>
    <recommendedName>
        <fullName evidence="5">CN hydrolase domain-containing protein</fullName>
    </recommendedName>
</protein>
<feature type="repeat" description="TPR" evidence="3">
    <location>
        <begin position="107"/>
        <end position="140"/>
    </location>
</feature>
<dbReference type="PATRIC" id="fig|1434123.4.peg.2807"/>
<evidence type="ECO:0000256" key="3">
    <source>
        <dbReference type="PROSITE-ProRule" id="PRU00339"/>
    </source>
</evidence>
<dbReference type="Proteomes" id="UP000033096">
    <property type="component" value="Chromosome"/>
</dbReference>
<dbReference type="STRING" id="1434123.MSVAZ_2301"/>
<dbReference type="PROSITE" id="PS50293">
    <property type="entry name" value="TPR_REGION"/>
    <property type="match status" value="1"/>
</dbReference>
<dbReference type="HOGENOM" id="CLU_004608_0_0_2"/>
<gene>
    <name evidence="6" type="ORF">MSVAZ_2301</name>
</gene>
<dbReference type="InterPro" id="IPR011990">
    <property type="entry name" value="TPR-like_helical_dom_sf"/>
</dbReference>
<dbReference type="SUPFAM" id="SSF48452">
    <property type="entry name" value="TPR-like"/>
    <property type="match status" value="2"/>
</dbReference>
<dbReference type="PANTHER" id="PTHR45641">
    <property type="entry name" value="TETRATRICOPEPTIDE REPEAT PROTEIN (AFU_ORTHOLOGUE AFUA_6G03870)"/>
    <property type="match status" value="1"/>
</dbReference>
<dbReference type="AlphaFoldDB" id="A0A0E3Q516"/>
<sequence length="1126" mass="130137">MSESLRDSAERQFQKTLSLMQEGKLEEALKELEQAEETAKFLLKDPKNEFFQSNFQKSFDDVFTLGYNLHKIGRFSQAQNFYELSLLISQKLLNNDPENIAYQSYVGGTLNNLGNLLSDMGRIEEAKQRYEKALEMRQKLLKNGPENVSYQSYVGKTLNNLGNLLKNMGLVEEAKQRYEKALIIYEKLLESDSENVSYQSYVGMILNNLGTLLSEMGFIEEAKQRYEKTLEIYEKLPENVSYQSYVGTTLNNLGNLLSDIGLIEEAKQRYEKALKMRQKLLNNDPKNIAYQSDVAMTLNNLGNLLKNMGLVEEAKQRYEEALEIYEKLLESDPENVSYQFYIGGTLSNSGALLSNMGFIEEAKQRYEKALEIYTEPMQYLTIGRKTHSIMKLIELNTEQAKKDNQYDQMRCLKEAVELCKKYQDFFIKYELKHERELVTGAGLSAYIDFLLKNIRAEPNTGKRAGEYKKAIKAVEELKSVEEDEAVSKLCDSTSYYLSGRKLVNEALSSKQPNLELLNQAIEQFKKATETYEKANVCYCVYTGLFEILTEIEKSKEVDVPRLKNVVEEVTRTLSDDDNPSICASFMDLPQIFEEKDCKTRDKLLFDFLEKINSIEYRPLENLFEYIHRRTKDYFEEPFNPIKLIYENWKLKVIFDDPEKVKSKLTIKAGNRTLFNKFLTSEEKENNSLEIDYLEKKYFPEGKDEITFSVRGQKKPVIKSIDYFESIQGNKKIRILQHDCCNNSFEGSNLRIAAVQLKYHAYEEDSIVKLTADEAYYRKIMAILEAVKEKADILVFPEFSIPFEYLEDIQQYADENGVIVVAGSHYVQEKNLEKYGKLFIREFREEDLRKNISPIVIPDSKIIHNEKALAARDERGCGFEEGMEAGEVNHILKLREDLRVGVMICYEYVTDDLRKRLIRACDVILVPQTNPSPKIFYRKANSELNIQLCAGNRAHVMVNGIYTWGKDKTTIHGGSTGVVLTLDKHSYSKLGENETVIEPVDGVMEQFVYIMSINTDFNTSRDTQTGQEPITLKLIHIFEEAEIPDKLKEKGREFVEIINRINSCNDHNALKCMLIKERGSIEKKTDDVETSLIKQFSPLTNKHIQNLDERKIEELKEKCLFLVIPNN</sequence>
<dbReference type="PROSITE" id="PS50005">
    <property type="entry name" value="TPR"/>
    <property type="match status" value="4"/>
</dbReference>
<feature type="repeat" description="TPR" evidence="3">
    <location>
        <begin position="254"/>
        <end position="287"/>
    </location>
</feature>
<dbReference type="InterPro" id="IPR036526">
    <property type="entry name" value="C-N_Hydrolase_sf"/>
</dbReference>
<feature type="domain" description="CN hydrolase" evidence="5">
    <location>
        <begin position="749"/>
        <end position="1003"/>
    </location>
</feature>
<evidence type="ECO:0000256" key="4">
    <source>
        <dbReference type="SAM" id="Coils"/>
    </source>
</evidence>